<organism evidence="2 3">
    <name type="scientific">Micromonospora saelicesensis</name>
    <dbReference type="NCBI Taxonomy" id="285676"/>
    <lineage>
        <taxon>Bacteria</taxon>
        <taxon>Bacillati</taxon>
        <taxon>Actinomycetota</taxon>
        <taxon>Actinomycetes</taxon>
        <taxon>Micromonosporales</taxon>
        <taxon>Micromonosporaceae</taxon>
        <taxon>Micromonospora</taxon>
    </lineage>
</organism>
<keyword evidence="3" id="KW-1185">Reference proteome</keyword>
<evidence type="ECO:0000313" key="2">
    <source>
        <dbReference type="EMBL" id="RAO01702.1"/>
    </source>
</evidence>
<gene>
    <name evidence="2" type="ORF">GAR05_01873</name>
</gene>
<evidence type="ECO:0000313" key="3">
    <source>
        <dbReference type="Proteomes" id="UP000249334"/>
    </source>
</evidence>
<accession>A0ABX9CMH8</accession>
<comment type="caution">
    <text evidence="2">The sequence shown here is derived from an EMBL/GenBank/DDBJ whole genome shotgun (WGS) entry which is preliminary data.</text>
</comment>
<dbReference type="Proteomes" id="UP000249334">
    <property type="component" value="Unassembled WGS sequence"/>
</dbReference>
<feature type="region of interest" description="Disordered" evidence="1">
    <location>
        <begin position="16"/>
        <end position="36"/>
    </location>
</feature>
<sequence>MSCPLAHWLFHSEVPPVAKQANGTPANEAPAANTSG</sequence>
<dbReference type="EMBL" id="PXXW01000014">
    <property type="protein sequence ID" value="RAO01702.1"/>
    <property type="molecule type" value="Genomic_DNA"/>
</dbReference>
<protein>
    <submittedName>
        <fullName evidence="2">Uncharacterized protein</fullName>
    </submittedName>
</protein>
<proteinExistence type="predicted"/>
<reference evidence="2 3" key="1">
    <citation type="submission" date="2018-03" db="EMBL/GenBank/DDBJ databases">
        <title>Genomic framework for the identification of Micromonospora saelicesensis and Micromonospora noduli.</title>
        <authorList>
            <person name="Riesco R."/>
            <person name="Trujillo M.E."/>
        </authorList>
    </citation>
    <scope>NUCLEOTIDE SEQUENCE [LARGE SCALE GENOMIC DNA]</scope>
    <source>
        <strain evidence="2 3">GAR05</strain>
    </source>
</reference>
<name>A0ABX9CMH8_9ACTN</name>
<evidence type="ECO:0000256" key="1">
    <source>
        <dbReference type="SAM" id="MobiDB-lite"/>
    </source>
</evidence>